<keyword evidence="3" id="KW-1185">Reference proteome</keyword>
<evidence type="ECO:0000313" key="3">
    <source>
        <dbReference type="Proteomes" id="UP000275256"/>
    </source>
</evidence>
<reference evidence="2 3" key="1">
    <citation type="submission" date="2018-10" db="EMBL/GenBank/DDBJ databases">
        <title>Tessaracoccus antarcticuss sp. nov., isolated from sediment.</title>
        <authorList>
            <person name="Zhou L.Y."/>
            <person name="Du Z.J."/>
        </authorList>
    </citation>
    <scope>NUCLEOTIDE SEQUENCE [LARGE SCALE GENOMIC DNA]</scope>
    <source>
        <strain evidence="2 3">JDX10</strain>
    </source>
</reference>
<evidence type="ECO:0000259" key="1">
    <source>
        <dbReference type="Pfam" id="PF14588"/>
    </source>
</evidence>
<dbReference type="InterPro" id="IPR035959">
    <property type="entry name" value="RutC-like_sf"/>
</dbReference>
<dbReference type="AlphaFoldDB" id="A0A3M0GEX3"/>
<name>A0A3M0GEX3_9ACTN</name>
<dbReference type="Gene3D" id="3.30.1330.40">
    <property type="entry name" value="RutC-like"/>
    <property type="match status" value="1"/>
</dbReference>
<organism evidence="2 3">
    <name type="scientific">Tessaracoccus antarcticus</name>
    <dbReference type="NCBI Taxonomy" id="2479848"/>
    <lineage>
        <taxon>Bacteria</taxon>
        <taxon>Bacillati</taxon>
        <taxon>Actinomycetota</taxon>
        <taxon>Actinomycetes</taxon>
        <taxon>Propionibacteriales</taxon>
        <taxon>Propionibacteriaceae</taxon>
        <taxon>Tessaracoccus</taxon>
    </lineage>
</organism>
<comment type="caution">
    <text evidence="2">The sequence shown here is derived from an EMBL/GenBank/DDBJ whole genome shotgun (WGS) entry which is preliminary data.</text>
</comment>
<dbReference type="Pfam" id="PF14588">
    <property type="entry name" value="YjgF_endoribonc"/>
    <property type="match status" value="1"/>
</dbReference>
<sequence length="153" mass="15391">MRSASERLAAAGITLPPVAAPLAAYVPSRRSGDLIWTSGQLPLSGGTLVATGKLGGAVTTDVGRDAARTAALNAVAAVADQAGGVDAILRVVRVVVYVASTVDFLEQPQVANGASELLAEIFGPENGAHVRSAVGVSVLPLDAPVEVELVVEV</sequence>
<dbReference type="Proteomes" id="UP000275256">
    <property type="component" value="Unassembled WGS sequence"/>
</dbReference>
<dbReference type="RefSeq" id="WP_121899758.1">
    <property type="nucleotide sequence ID" value="NZ_REFW01000001.1"/>
</dbReference>
<dbReference type="PANTHER" id="PTHR43760">
    <property type="entry name" value="ENDORIBONUCLEASE-RELATED"/>
    <property type="match status" value="1"/>
</dbReference>
<evidence type="ECO:0000313" key="2">
    <source>
        <dbReference type="EMBL" id="RMB61212.1"/>
    </source>
</evidence>
<accession>A0A3M0GEX3</accession>
<dbReference type="OrthoDB" id="9806229at2"/>
<dbReference type="SUPFAM" id="SSF55298">
    <property type="entry name" value="YjgF-like"/>
    <property type="match status" value="1"/>
</dbReference>
<dbReference type="EMBL" id="REFW01000001">
    <property type="protein sequence ID" value="RMB61212.1"/>
    <property type="molecule type" value="Genomic_DNA"/>
</dbReference>
<feature type="domain" description="Endoribonuclease L-PSP/chorismate mutase-like" evidence="1">
    <location>
        <begin position="6"/>
        <end position="152"/>
    </location>
</feature>
<dbReference type="PANTHER" id="PTHR43760:SF1">
    <property type="entry name" value="ENDORIBONUCLEASE L-PSP_CHORISMATE MUTASE-LIKE DOMAIN-CONTAINING PROTEIN"/>
    <property type="match status" value="1"/>
</dbReference>
<gene>
    <name evidence="2" type="ORF">EAX62_00605</name>
</gene>
<dbReference type="CDD" id="cd02199">
    <property type="entry name" value="YjgF_YER057c_UK114_like_1"/>
    <property type="match status" value="1"/>
</dbReference>
<dbReference type="InterPro" id="IPR013813">
    <property type="entry name" value="Endoribo_LPSP/chorism_mut-like"/>
</dbReference>
<proteinExistence type="predicted"/>
<protein>
    <submittedName>
        <fullName evidence="2">RidA family protein</fullName>
    </submittedName>
</protein>